<gene>
    <name evidence="3" type="ORF">ECANGB1_447</name>
</gene>
<evidence type="ECO:0008006" key="5">
    <source>
        <dbReference type="Google" id="ProtNLM"/>
    </source>
</evidence>
<feature type="chain" id="PRO_5012463214" description="Thioredoxin domain-containing protein" evidence="2">
    <location>
        <begin position="19"/>
        <end position="496"/>
    </location>
</feature>
<dbReference type="EMBL" id="LWDP01000015">
    <property type="protein sequence ID" value="ORD94567.1"/>
    <property type="molecule type" value="Genomic_DNA"/>
</dbReference>
<dbReference type="Proteomes" id="UP000192639">
    <property type="component" value="Unassembled WGS sequence"/>
</dbReference>
<keyword evidence="1" id="KW-0812">Transmembrane</keyword>
<evidence type="ECO:0000313" key="4">
    <source>
        <dbReference type="Proteomes" id="UP000192639"/>
    </source>
</evidence>
<name>A0A1Y1S7W3_9MICR</name>
<evidence type="ECO:0000256" key="2">
    <source>
        <dbReference type="SAM" id="SignalP"/>
    </source>
</evidence>
<evidence type="ECO:0000313" key="3">
    <source>
        <dbReference type="EMBL" id="ORD94567.1"/>
    </source>
</evidence>
<dbReference type="VEuPathDB" id="MicrosporidiaDB:ECANGB1_447"/>
<proteinExistence type="predicted"/>
<sequence length="496" mass="56252">MIGRVIALLGAVWAEEEACVPPMDGMVINHYVLENCTACNRLGPVVDELLGRVEKRAVGVKYRRVVCNDCDCDGIKAFPTIEITDDKKGIGRTTGYKKYNELAGFVAKRLGLNEDALLGAIETEESRVKQLKSSDFLSGFDGEWVVLFYEDAQDPMRKIMAEIAKTETQVKFGEAHKRDVGGNEGRMSISRYPHISGINAGTFVPFMGSYDGDDFRSRLTAFVEKLARPSFEPITYAKLKQLSKTLAPGEPVYVVAYRDYDTASFYFGSLAKQFKFKTTIYRTNDPVFFEKAGFHPEETHDDHDQLVRLFVYKNGSFYACPYKLEENAEVVQWIFHTHFPFVTVLGNENFYSVFHGIKPVVLLVTEGDALLDEFNRISADRHLGTPYTNTLFVALDAAEYPLFKQSVLPLVRIPSISVFDPFASQWFHQPDEVSAGNLRKKTLSYIEDYYARRLPTYPPAPSKTRRYLAAAAIVGVLLVIITYIRRERNKKFAYYD</sequence>
<dbReference type="OrthoDB" id="427280at2759"/>
<comment type="caution">
    <text evidence="3">The sequence shown here is derived from an EMBL/GenBank/DDBJ whole genome shotgun (WGS) entry which is preliminary data.</text>
</comment>
<keyword evidence="2" id="KW-0732">Signal</keyword>
<dbReference type="AlphaFoldDB" id="A0A1Y1S7W3"/>
<keyword evidence="1" id="KW-1133">Transmembrane helix</keyword>
<evidence type="ECO:0000256" key="1">
    <source>
        <dbReference type="SAM" id="Phobius"/>
    </source>
</evidence>
<reference evidence="3 4" key="1">
    <citation type="journal article" date="2017" name="Environ. Microbiol.">
        <title>Decay of the glycolytic pathway and adaptation to intranuclear parasitism within Enterocytozoonidae microsporidia.</title>
        <authorList>
            <person name="Wiredu Boakye D."/>
            <person name="Jaroenlak P."/>
            <person name="Prachumwat A."/>
            <person name="Williams T.A."/>
            <person name="Bateman K.S."/>
            <person name="Itsathitphaisarn O."/>
            <person name="Sritunyalucksana K."/>
            <person name="Paszkiewicz K.H."/>
            <person name="Moore K.A."/>
            <person name="Stentiford G.D."/>
            <person name="Williams B.A."/>
        </authorList>
    </citation>
    <scope>NUCLEOTIDE SEQUENCE [LARGE SCALE GENOMIC DNA]</scope>
    <source>
        <strain evidence="3 4">GB1</strain>
    </source>
</reference>
<protein>
    <recommendedName>
        <fullName evidence="5">Thioredoxin domain-containing protein</fullName>
    </recommendedName>
</protein>
<organism evidence="3 4">
    <name type="scientific">Enterospora canceri</name>
    <dbReference type="NCBI Taxonomy" id="1081671"/>
    <lineage>
        <taxon>Eukaryota</taxon>
        <taxon>Fungi</taxon>
        <taxon>Fungi incertae sedis</taxon>
        <taxon>Microsporidia</taxon>
        <taxon>Enterocytozoonidae</taxon>
        <taxon>Enterospora</taxon>
    </lineage>
</organism>
<feature type="signal peptide" evidence="2">
    <location>
        <begin position="1"/>
        <end position="18"/>
    </location>
</feature>
<feature type="transmembrane region" description="Helical" evidence="1">
    <location>
        <begin position="467"/>
        <end position="484"/>
    </location>
</feature>
<accession>A0A1Y1S7W3</accession>
<keyword evidence="1" id="KW-0472">Membrane</keyword>
<dbReference type="SUPFAM" id="SSF52833">
    <property type="entry name" value="Thioredoxin-like"/>
    <property type="match status" value="2"/>
</dbReference>
<dbReference type="InterPro" id="IPR036249">
    <property type="entry name" value="Thioredoxin-like_sf"/>
</dbReference>
<keyword evidence="4" id="KW-1185">Reference proteome</keyword>